<gene>
    <name evidence="1" type="ORF">HELGO_WM22069</name>
</gene>
<organism evidence="1">
    <name type="scientific">uncultured Aureispira sp</name>
    <dbReference type="NCBI Taxonomy" id="1331704"/>
    <lineage>
        <taxon>Bacteria</taxon>
        <taxon>Pseudomonadati</taxon>
        <taxon>Bacteroidota</taxon>
        <taxon>Saprospiria</taxon>
        <taxon>Saprospirales</taxon>
        <taxon>Saprospiraceae</taxon>
        <taxon>Aureispira</taxon>
        <taxon>environmental samples</taxon>
    </lineage>
</organism>
<evidence type="ECO:0000313" key="1">
    <source>
        <dbReference type="EMBL" id="CAA6828044.1"/>
    </source>
</evidence>
<accession>A0A6S6UEJ9</accession>
<reference evidence="1" key="1">
    <citation type="submission" date="2020-01" db="EMBL/GenBank/DDBJ databases">
        <authorList>
            <person name="Meier V. D."/>
            <person name="Meier V D."/>
        </authorList>
    </citation>
    <scope>NUCLEOTIDE SEQUENCE</scope>
    <source>
        <strain evidence="1">HLG_WM_MAG_10</strain>
    </source>
</reference>
<protein>
    <submittedName>
        <fullName evidence="1">Uncharacterized protein</fullName>
    </submittedName>
</protein>
<name>A0A6S6UEJ9_9BACT</name>
<sequence length="118" mass="13067">MKHNTPKKVSTDDMALYIPSLCLSIEQLAKERGISFEELSEQLSLHEAVIPDARRDSARTAANATMLEENQLNPKEGEQAATDVLGKSANSLAALIEKNDYSSYFNEEVPIFEALYCS</sequence>
<dbReference type="EMBL" id="CACVAQ010000420">
    <property type="protein sequence ID" value="CAA6828044.1"/>
    <property type="molecule type" value="Genomic_DNA"/>
</dbReference>
<dbReference type="Gene3D" id="3.40.47.10">
    <property type="match status" value="1"/>
</dbReference>
<dbReference type="GO" id="GO:0016746">
    <property type="term" value="F:acyltransferase activity"/>
    <property type="evidence" value="ECO:0007669"/>
    <property type="project" value="InterPro"/>
</dbReference>
<dbReference type="InterPro" id="IPR016039">
    <property type="entry name" value="Thiolase-like"/>
</dbReference>
<dbReference type="AlphaFoldDB" id="A0A6S6UEJ9"/>
<proteinExistence type="predicted"/>